<protein>
    <recommendedName>
        <fullName evidence="3">Neprosin PEP catalytic domain-containing protein</fullName>
    </recommendedName>
</protein>
<dbReference type="PROSITE" id="PS52045">
    <property type="entry name" value="NEPROSIN_PEP_CD"/>
    <property type="match status" value="1"/>
</dbReference>
<reference evidence="4 5" key="1">
    <citation type="journal article" date="2015" name="Genome Announc.">
        <title>Draft Genome Sequence and Gene Annotation of the Entomopathogenic Fungus Verticillium hemipterigenum.</title>
        <authorList>
            <person name="Horn F."/>
            <person name="Habel A."/>
            <person name="Scharf D.H."/>
            <person name="Dworschak J."/>
            <person name="Brakhage A.A."/>
            <person name="Guthke R."/>
            <person name="Hertweck C."/>
            <person name="Linde J."/>
        </authorList>
    </citation>
    <scope>NUCLEOTIDE SEQUENCE [LARGE SCALE GENOMIC DNA]</scope>
</reference>
<dbReference type="InterPro" id="IPR053168">
    <property type="entry name" value="Glutamic_endopeptidase"/>
</dbReference>
<dbReference type="OrthoDB" id="1858978at2759"/>
<proteinExistence type="predicted"/>
<gene>
    <name evidence="4" type="ORF">VHEMI08615</name>
</gene>
<keyword evidence="2" id="KW-0732">Signal</keyword>
<evidence type="ECO:0000259" key="3">
    <source>
        <dbReference type="PROSITE" id="PS52045"/>
    </source>
</evidence>
<feature type="domain" description="Neprosin PEP catalytic" evidence="3">
    <location>
        <begin position="113"/>
        <end position="376"/>
    </location>
</feature>
<dbReference type="PANTHER" id="PTHR31589:SF110">
    <property type="entry name" value="PROTEIN, PUTATIVE (DUF239)-RELATED"/>
    <property type="match status" value="1"/>
</dbReference>
<name>A0A0A1TE01_9HYPO</name>
<feature type="signal peptide" evidence="2">
    <location>
        <begin position="1"/>
        <end position="20"/>
    </location>
</feature>
<dbReference type="Pfam" id="PF03080">
    <property type="entry name" value="Neprosin"/>
    <property type="match status" value="1"/>
</dbReference>
<accession>A0A0A1TE01</accession>
<evidence type="ECO:0000256" key="1">
    <source>
        <dbReference type="SAM" id="MobiDB-lite"/>
    </source>
</evidence>
<evidence type="ECO:0000313" key="4">
    <source>
        <dbReference type="EMBL" id="CEJ92994.1"/>
    </source>
</evidence>
<dbReference type="HOGENOM" id="CLU_710153_0_0_1"/>
<evidence type="ECO:0000313" key="5">
    <source>
        <dbReference type="Proteomes" id="UP000039046"/>
    </source>
</evidence>
<dbReference type="Proteomes" id="UP000039046">
    <property type="component" value="Unassembled WGS sequence"/>
</dbReference>
<sequence>MRMLLCQLLVVALTVPVAMASYVAEHNFTVVKTTVLKNGQIIDWVHRDDQGTIAQPPDFPPGEATEVATHSLKAFKESNAGPDGTVPILRSTGNVSAMKSNPNTKKQPASRITKRGYEGSHWYVSTADVGDSIGTSGTLSMYKAYVESTNDFSLLQTAVIRTGVPKVGVQSVEAGWINYPDQVRNPHLFTFFTTNGYTGYGDYICGWNTEYRGWVQYDNSYYPGMEMTPLAVVGGTQAEFAITVRLVSGNWWVGINGKWIGYYPANLFTRDGNAASATLESKATEVDWYGEVFQNQSQLTTTDMGSGHYASEGSGKAAYIRRITVVDPSGTAYQYDGSGQVVVSDSNRYSLNASFASGTNWGSFFFLGGPGAGGVING</sequence>
<dbReference type="EMBL" id="CDHN01000005">
    <property type="protein sequence ID" value="CEJ92994.1"/>
    <property type="molecule type" value="Genomic_DNA"/>
</dbReference>
<keyword evidence="5" id="KW-1185">Reference proteome</keyword>
<feature type="region of interest" description="Disordered" evidence="1">
    <location>
        <begin position="93"/>
        <end position="112"/>
    </location>
</feature>
<organism evidence="4 5">
    <name type="scientific">[Torrubiella] hemipterigena</name>
    <dbReference type="NCBI Taxonomy" id="1531966"/>
    <lineage>
        <taxon>Eukaryota</taxon>
        <taxon>Fungi</taxon>
        <taxon>Dikarya</taxon>
        <taxon>Ascomycota</taxon>
        <taxon>Pezizomycotina</taxon>
        <taxon>Sordariomycetes</taxon>
        <taxon>Hypocreomycetidae</taxon>
        <taxon>Hypocreales</taxon>
        <taxon>Clavicipitaceae</taxon>
        <taxon>Clavicipitaceae incertae sedis</taxon>
        <taxon>'Torrubiella' clade</taxon>
    </lineage>
</organism>
<dbReference type="PANTHER" id="PTHR31589">
    <property type="entry name" value="PROTEIN, PUTATIVE (DUF239)-RELATED-RELATED"/>
    <property type="match status" value="1"/>
</dbReference>
<feature type="compositionally biased region" description="Polar residues" evidence="1">
    <location>
        <begin position="93"/>
        <end position="107"/>
    </location>
</feature>
<evidence type="ECO:0000256" key="2">
    <source>
        <dbReference type="SAM" id="SignalP"/>
    </source>
</evidence>
<dbReference type="InterPro" id="IPR004314">
    <property type="entry name" value="Neprosin"/>
</dbReference>
<dbReference type="STRING" id="1531966.A0A0A1TE01"/>
<feature type="chain" id="PRO_5001979285" description="Neprosin PEP catalytic domain-containing protein" evidence="2">
    <location>
        <begin position="21"/>
        <end position="378"/>
    </location>
</feature>
<dbReference type="AlphaFoldDB" id="A0A0A1TE01"/>